<dbReference type="EMBL" id="JWZX01003221">
    <property type="protein sequence ID" value="KOO23084.1"/>
    <property type="molecule type" value="Genomic_DNA"/>
</dbReference>
<dbReference type="GO" id="GO:0006364">
    <property type="term" value="P:rRNA processing"/>
    <property type="evidence" value="ECO:0007669"/>
    <property type="project" value="TreeGrafter"/>
</dbReference>
<dbReference type="PANTHER" id="PTHR13028">
    <property type="entry name" value="RRNA PROCESSING PROTEIN EBNA1-BINDING PROTEIN-RELATED"/>
    <property type="match status" value="1"/>
</dbReference>
<keyword evidence="4" id="KW-0175">Coiled coil</keyword>
<keyword evidence="8" id="KW-1185">Reference proteome</keyword>
<dbReference type="AlphaFoldDB" id="A0A0M0J924"/>
<dbReference type="Proteomes" id="UP000037460">
    <property type="component" value="Unassembled WGS sequence"/>
</dbReference>
<organism evidence="7 8">
    <name type="scientific">Chrysochromulina tobinii</name>
    <dbReference type="NCBI Taxonomy" id="1460289"/>
    <lineage>
        <taxon>Eukaryota</taxon>
        <taxon>Haptista</taxon>
        <taxon>Haptophyta</taxon>
        <taxon>Prymnesiophyceae</taxon>
        <taxon>Prymnesiales</taxon>
        <taxon>Chrysochromulinaceae</taxon>
        <taxon>Chrysochromulina</taxon>
    </lineage>
</organism>
<keyword evidence="5" id="KW-0539">Nucleus</keyword>
<dbReference type="InterPro" id="IPR008610">
    <property type="entry name" value="Ebp2"/>
</dbReference>
<accession>A0A0M0J924</accession>
<comment type="subcellular location">
    <subcellularLocation>
        <location evidence="1">Nucleus</location>
        <location evidence="1">Nucleolus</location>
    </subcellularLocation>
</comment>
<evidence type="ECO:0000256" key="5">
    <source>
        <dbReference type="ARBA" id="ARBA00023242"/>
    </source>
</evidence>
<evidence type="ECO:0000256" key="6">
    <source>
        <dbReference type="SAM" id="MobiDB-lite"/>
    </source>
</evidence>
<name>A0A0M0J924_9EUKA</name>
<feature type="region of interest" description="Disordered" evidence="6">
    <location>
        <begin position="121"/>
        <end position="184"/>
    </location>
</feature>
<evidence type="ECO:0000256" key="1">
    <source>
        <dbReference type="ARBA" id="ARBA00004604"/>
    </source>
</evidence>
<evidence type="ECO:0000256" key="4">
    <source>
        <dbReference type="ARBA" id="ARBA00023054"/>
    </source>
</evidence>
<gene>
    <name evidence="7" type="ORF">Ctob_009351</name>
</gene>
<protein>
    <submittedName>
        <fullName evidence="7">Essential protein required for the maturation of 25s rRNA and 60s ribosomal subunit assembly</fullName>
    </submittedName>
</protein>
<evidence type="ECO:0000256" key="2">
    <source>
        <dbReference type="ARBA" id="ARBA00007336"/>
    </source>
</evidence>
<dbReference type="OrthoDB" id="443772at2759"/>
<dbReference type="PANTHER" id="PTHR13028:SF0">
    <property type="entry name" value="RRNA-PROCESSING PROTEIN EBP2-RELATED"/>
    <property type="match status" value="1"/>
</dbReference>
<dbReference type="GO" id="GO:0042273">
    <property type="term" value="P:ribosomal large subunit biogenesis"/>
    <property type="evidence" value="ECO:0007669"/>
    <property type="project" value="TreeGrafter"/>
</dbReference>
<feature type="compositionally biased region" description="Basic and acidic residues" evidence="6">
    <location>
        <begin position="143"/>
        <end position="155"/>
    </location>
</feature>
<dbReference type="GO" id="GO:0030687">
    <property type="term" value="C:preribosome, large subunit precursor"/>
    <property type="evidence" value="ECO:0007669"/>
    <property type="project" value="TreeGrafter"/>
</dbReference>
<evidence type="ECO:0000313" key="7">
    <source>
        <dbReference type="EMBL" id="KOO23084.1"/>
    </source>
</evidence>
<evidence type="ECO:0000313" key="8">
    <source>
        <dbReference type="Proteomes" id="UP000037460"/>
    </source>
</evidence>
<dbReference type="GO" id="GO:0005730">
    <property type="term" value="C:nucleolus"/>
    <property type="evidence" value="ECO:0007669"/>
    <property type="project" value="UniProtKB-SubCell"/>
</dbReference>
<comment type="similarity">
    <text evidence="2">Belongs to the EBP2 family.</text>
</comment>
<dbReference type="GO" id="GO:0034399">
    <property type="term" value="C:nuclear periphery"/>
    <property type="evidence" value="ECO:0007669"/>
    <property type="project" value="TreeGrafter"/>
</dbReference>
<keyword evidence="3" id="KW-0690">Ribosome biogenesis</keyword>
<proteinExistence type="inferred from homology"/>
<reference evidence="8" key="1">
    <citation type="journal article" date="2015" name="PLoS Genet.">
        <title>Genome Sequence and Transcriptome Analyses of Chrysochromulina tobin: Metabolic Tools for Enhanced Algal Fitness in the Prominent Order Prymnesiales (Haptophyceae).</title>
        <authorList>
            <person name="Hovde B.T."/>
            <person name="Deodato C.R."/>
            <person name="Hunsperger H.M."/>
            <person name="Ryken S.A."/>
            <person name="Yost W."/>
            <person name="Jha R.K."/>
            <person name="Patterson J."/>
            <person name="Monnat R.J. Jr."/>
            <person name="Barlow S.B."/>
            <person name="Starkenburg S.R."/>
            <person name="Cattolico R.A."/>
        </authorList>
    </citation>
    <scope>NUCLEOTIDE SEQUENCE</scope>
    <source>
        <strain evidence="8">CCMP291</strain>
    </source>
</reference>
<evidence type="ECO:0000256" key="3">
    <source>
        <dbReference type="ARBA" id="ARBA00022517"/>
    </source>
</evidence>
<sequence>MPPTPRASSSNEAALLLKLEQLTGGIDPEKSDETWVESLVVTAPEPLQLDDPDDDLKRELAFYNQALSAVRVAQERLDRLGIPHVRPDDYFAEMVKTDKHMNKVKMRMLREQTDIAAAEERRKQSANKKFGKQVQHEVLQARQQEKRRNMVEVKELRKKRKGAGDDGFDIEVDDTPAPRLKTSP</sequence>
<comment type="caution">
    <text evidence="7">The sequence shown here is derived from an EMBL/GenBank/DDBJ whole genome shotgun (WGS) entry which is preliminary data.</text>
</comment>
<dbReference type="Pfam" id="PF05890">
    <property type="entry name" value="Ebp2"/>
    <property type="match status" value="1"/>
</dbReference>